<evidence type="ECO:0000313" key="2">
    <source>
        <dbReference type="Proteomes" id="UP000196842"/>
    </source>
</evidence>
<protein>
    <submittedName>
        <fullName evidence="1">Uncharacterized protein</fullName>
    </submittedName>
</protein>
<proteinExistence type="predicted"/>
<accession>A0A1Y6JUS9</accession>
<dbReference type="EMBL" id="LT855380">
    <property type="protein sequence ID" value="SMS12890.1"/>
    <property type="molecule type" value="Genomic_DNA"/>
</dbReference>
<reference evidence="1 2" key="1">
    <citation type="submission" date="2017-05" db="EMBL/GenBank/DDBJ databases">
        <authorList>
            <person name="Song R."/>
            <person name="Chenine A.L."/>
            <person name="Ruprecht R.M."/>
        </authorList>
    </citation>
    <scope>NUCLEOTIDE SEQUENCE [LARGE SCALE GENOMIC DNA]</scope>
    <source>
        <strain evidence="1 2">CFBP 1590</strain>
    </source>
</reference>
<organism evidence="1 2">
    <name type="scientific">Pseudomonas viridiflava</name>
    <name type="common">Phytomonas viridiflava</name>
    <dbReference type="NCBI Taxonomy" id="33069"/>
    <lineage>
        <taxon>Bacteria</taxon>
        <taxon>Pseudomonadati</taxon>
        <taxon>Pseudomonadota</taxon>
        <taxon>Gammaproteobacteria</taxon>
        <taxon>Pseudomonadales</taxon>
        <taxon>Pseudomonadaceae</taxon>
        <taxon>Pseudomonas</taxon>
    </lineage>
</organism>
<gene>
    <name evidence="1" type="ORF">CFBP1590__5304</name>
</gene>
<dbReference type="Proteomes" id="UP000196842">
    <property type="component" value="Chromosome I"/>
</dbReference>
<dbReference type="RefSeq" id="WP_088236283.1">
    <property type="nucleotide sequence ID" value="NZ_LT855380.1"/>
</dbReference>
<dbReference type="AlphaFoldDB" id="A0A1Y6JUS9"/>
<name>A0A1Y6JUS9_PSEVI</name>
<evidence type="ECO:0000313" key="1">
    <source>
        <dbReference type="EMBL" id="SMS12890.1"/>
    </source>
</evidence>
<sequence length="118" mass="13956">MKHTPKLSHLQNLLFAFDIDYSDDVQREEIIASKNVNDSADLSRLFDQILKPSFMSRPKNSRENLIDTLEFFLAKDETFDSVFDSLSTYFDDEITDNRKFMRTLLECLIRYENTKESQ</sequence>
<dbReference type="KEGG" id="pvd:CFBP1590__5304"/>
<dbReference type="GeneID" id="47766940"/>